<organism evidence="2 3">
    <name type="scientific">Portunus trituberculatus</name>
    <name type="common">Swimming crab</name>
    <name type="synonym">Neptunus trituberculatus</name>
    <dbReference type="NCBI Taxonomy" id="210409"/>
    <lineage>
        <taxon>Eukaryota</taxon>
        <taxon>Metazoa</taxon>
        <taxon>Ecdysozoa</taxon>
        <taxon>Arthropoda</taxon>
        <taxon>Crustacea</taxon>
        <taxon>Multicrustacea</taxon>
        <taxon>Malacostraca</taxon>
        <taxon>Eumalacostraca</taxon>
        <taxon>Eucarida</taxon>
        <taxon>Decapoda</taxon>
        <taxon>Pleocyemata</taxon>
        <taxon>Brachyura</taxon>
        <taxon>Eubrachyura</taxon>
        <taxon>Portunoidea</taxon>
        <taxon>Portunidae</taxon>
        <taxon>Portuninae</taxon>
        <taxon>Portunus</taxon>
    </lineage>
</organism>
<accession>A0A5B7HPY0</accession>
<dbReference type="EMBL" id="VSRR010033452">
    <property type="protein sequence ID" value="MPC71715.1"/>
    <property type="molecule type" value="Genomic_DNA"/>
</dbReference>
<dbReference type="AlphaFoldDB" id="A0A5B7HPY0"/>
<dbReference type="Proteomes" id="UP000324222">
    <property type="component" value="Unassembled WGS sequence"/>
</dbReference>
<keyword evidence="3" id="KW-1185">Reference proteome</keyword>
<evidence type="ECO:0000313" key="3">
    <source>
        <dbReference type="Proteomes" id="UP000324222"/>
    </source>
</evidence>
<comment type="caution">
    <text evidence="2">The sequence shown here is derived from an EMBL/GenBank/DDBJ whole genome shotgun (WGS) entry which is preliminary data.</text>
</comment>
<feature type="region of interest" description="Disordered" evidence="1">
    <location>
        <begin position="1"/>
        <end position="40"/>
    </location>
</feature>
<reference evidence="2 3" key="1">
    <citation type="submission" date="2019-05" db="EMBL/GenBank/DDBJ databases">
        <title>Another draft genome of Portunus trituberculatus and its Hox gene families provides insights of decapod evolution.</title>
        <authorList>
            <person name="Jeong J.-H."/>
            <person name="Song I."/>
            <person name="Kim S."/>
            <person name="Choi T."/>
            <person name="Kim D."/>
            <person name="Ryu S."/>
            <person name="Kim W."/>
        </authorList>
    </citation>
    <scope>NUCLEOTIDE SEQUENCE [LARGE SCALE GENOMIC DNA]</scope>
    <source>
        <tissue evidence="2">Muscle</tissue>
    </source>
</reference>
<sequence>MNHKLVRPRLHNASSRLAPGAGGSLLHTPRPAGWGDTRPQGVTRRLREEGAPGSLMARRVPKGPQQALKSAFLGDSLRAPSRLRGQFQGQMGS</sequence>
<proteinExistence type="predicted"/>
<protein>
    <submittedName>
        <fullName evidence="2">Uncharacterized protein</fullName>
    </submittedName>
</protein>
<evidence type="ECO:0000313" key="2">
    <source>
        <dbReference type="EMBL" id="MPC71715.1"/>
    </source>
</evidence>
<gene>
    <name evidence="2" type="ORF">E2C01_066001</name>
</gene>
<evidence type="ECO:0000256" key="1">
    <source>
        <dbReference type="SAM" id="MobiDB-lite"/>
    </source>
</evidence>
<name>A0A5B7HPY0_PORTR</name>
<feature type="compositionally biased region" description="Basic residues" evidence="1">
    <location>
        <begin position="1"/>
        <end position="10"/>
    </location>
</feature>